<evidence type="ECO:0008006" key="3">
    <source>
        <dbReference type="Google" id="ProtNLM"/>
    </source>
</evidence>
<dbReference type="InParanoid" id="F0ZBS4"/>
<organism evidence="1 2">
    <name type="scientific">Dictyostelium purpureum</name>
    <name type="common">Slime mold</name>
    <dbReference type="NCBI Taxonomy" id="5786"/>
    <lineage>
        <taxon>Eukaryota</taxon>
        <taxon>Amoebozoa</taxon>
        <taxon>Evosea</taxon>
        <taxon>Eumycetozoa</taxon>
        <taxon>Dictyostelia</taxon>
        <taxon>Dictyosteliales</taxon>
        <taxon>Dictyosteliaceae</taxon>
        <taxon>Dictyostelium</taxon>
    </lineage>
</organism>
<name>F0ZBS4_DICPU</name>
<gene>
    <name evidence="1" type="ORF">DICPUDRAFT_148701</name>
</gene>
<keyword evidence="2" id="KW-1185">Reference proteome</keyword>
<dbReference type="VEuPathDB" id="AmoebaDB:DICPUDRAFT_148701"/>
<dbReference type="AlphaFoldDB" id="F0ZBS4"/>
<sequence>MIELKPQQTKTYNGICGDFKIEIKSYCTATSFIQLYVNENYIERITVPPQRSSFKEIYANGDVLIINMGPSTVNVLQLES</sequence>
<proteinExistence type="predicted"/>
<dbReference type="EMBL" id="GL870973">
    <property type="protein sequence ID" value="EGC38586.1"/>
    <property type="molecule type" value="Genomic_DNA"/>
</dbReference>
<evidence type="ECO:0000313" key="2">
    <source>
        <dbReference type="Proteomes" id="UP000001064"/>
    </source>
</evidence>
<accession>F0ZBS4</accession>
<dbReference type="Proteomes" id="UP000001064">
    <property type="component" value="Unassembled WGS sequence"/>
</dbReference>
<dbReference type="RefSeq" id="XP_003284865.1">
    <property type="nucleotide sequence ID" value="XM_003284817.1"/>
</dbReference>
<dbReference type="KEGG" id="dpp:DICPUDRAFT_148701"/>
<dbReference type="GeneID" id="10506971"/>
<reference evidence="2" key="1">
    <citation type="journal article" date="2011" name="Genome Biol.">
        <title>Comparative genomics of the social amoebae Dictyostelium discoideum and Dictyostelium purpureum.</title>
        <authorList>
            <consortium name="US DOE Joint Genome Institute (JGI-PGF)"/>
            <person name="Sucgang R."/>
            <person name="Kuo A."/>
            <person name="Tian X."/>
            <person name="Salerno W."/>
            <person name="Parikh A."/>
            <person name="Feasley C.L."/>
            <person name="Dalin E."/>
            <person name="Tu H."/>
            <person name="Huang E."/>
            <person name="Barry K."/>
            <person name="Lindquist E."/>
            <person name="Shapiro H."/>
            <person name="Bruce D."/>
            <person name="Schmutz J."/>
            <person name="Salamov A."/>
            <person name="Fey P."/>
            <person name="Gaudet P."/>
            <person name="Anjard C."/>
            <person name="Babu M.M."/>
            <person name="Basu S."/>
            <person name="Bushmanova Y."/>
            <person name="van der Wel H."/>
            <person name="Katoh-Kurasawa M."/>
            <person name="Dinh C."/>
            <person name="Coutinho P.M."/>
            <person name="Saito T."/>
            <person name="Elias M."/>
            <person name="Schaap P."/>
            <person name="Kay R.R."/>
            <person name="Henrissat B."/>
            <person name="Eichinger L."/>
            <person name="Rivero F."/>
            <person name="Putnam N.H."/>
            <person name="West C.M."/>
            <person name="Loomis W.F."/>
            <person name="Chisholm R.L."/>
            <person name="Shaulsky G."/>
            <person name="Strassmann J.E."/>
            <person name="Queller D.C."/>
            <person name="Kuspa A."/>
            <person name="Grigoriev I.V."/>
        </authorList>
    </citation>
    <scope>NUCLEOTIDE SEQUENCE [LARGE SCALE GENOMIC DNA]</scope>
    <source>
        <strain evidence="2">QSDP1</strain>
    </source>
</reference>
<evidence type="ECO:0000313" key="1">
    <source>
        <dbReference type="EMBL" id="EGC38586.1"/>
    </source>
</evidence>
<protein>
    <recommendedName>
        <fullName evidence="3">Galectin</fullName>
    </recommendedName>
</protein>